<feature type="non-terminal residue" evidence="1">
    <location>
        <position position="169"/>
    </location>
</feature>
<dbReference type="Proteomes" id="UP001164746">
    <property type="component" value="Chromosome 10"/>
</dbReference>
<dbReference type="EMBL" id="CP111021">
    <property type="protein sequence ID" value="WAR17588.1"/>
    <property type="molecule type" value="Genomic_DNA"/>
</dbReference>
<evidence type="ECO:0000313" key="1">
    <source>
        <dbReference type="EMBL" id="WAR17588.1"/>
    </source>
</evidence>
<proteinExistence type="predicted"/>
<keyword evidence="2" id="KW-1185">Reference proteome</keyword>
<reference evidence="1" key="1">
    <citation type="submission" date="2022-11" db="EMBL/GenBank/DDBJ databases">
        <title>Centuries of genome instability and evolution in soft-shell clam transmissible cancer (bioRxiv).</title>
        <authorList>
            <person name="Hart S.F.M."/>
            <person name="Yonemitsu M.A."/>
            <person name="Giersch R.M."/>
            <person name="Beal B.F."/>
            <person name="Arriagada G."/>
            <person name="Davis B.W."/>
            <person name="Ostrander E.A."/>
            <person name="Goff S.P."/>
            <person name="Metzger M.J."/>
        </authorList>
    </citation>
    <scope>NUCLEOTIDE SEQUENCE</scope>
    <source>
        <strain evidence="1">MELC-2E11</strain>
        <tissue evidence="1">Siphon/mantle</tissue>
    </source>
</reference>
<protein>
    <submittedName>
        <fullName evidence="1">Uncharacterized protein</fullName>
    </submittedName>
</protein>
<gene>
    <name evidence="1" type="ORF">MAR_032182</name>
</gene>
<organism evidence="1 2">
    <name type="scientific">Mya arenaria</name>
    <name type="common">Soft-shell clam</name>
    <dbReference type="NCBI Taxonomy" id="6604"/>
    <lineage>
        <taxon>Eukaryota</taxon>
        <taxon>Metazoa</taxon>
        <taxon>Spiralia</taxon>
        <taxon>Lophotrochozoa</taxon>
        <taxon>Mollusca</taxon>
        <taxon>Bivalvia</taxon>
        <taxon>Autobranchia</taxon>
        <taxon>Heteroconchia</taxon>
        <taxon>Euheterodonta</taxon>
        <taxon>Imparidentia</taxon>
        <taxon>Neoheterodontei</taxon>
        <taxon>Myida</taxon>
        <taxon>Myoidea</taxon>
        <taxon>Myidae</taxon>
        <taxon>Mya</taxon>
    </lineage>
</organism>
<name>A0ABY7FA73_MYAAR</name>
<sequence>RRVSRYLPCSRGVVQNQQHSGSLVSLNSGEKRPCQSNAHVCTSLMRYADGTEVNEGPYCLCDGCGEKWRECDPGDLAVTMGTSTSEWSPHVREARCSCPENTYQLLGWWRHPTSKHNNRTGQWIYEYFCEKGFKCPDRDDEDDKELLESDHRGIYVARYCQETHSYFKR</sequence>
<evidence type="ECO:0000313" key="2">
    <source>
        <dbReference type="Proteomes" id="UP001164746"/>
    </source>
</evidence>
<accession>A0ABY7FA73</accession>